<dbReference type="Proteomes" id="UP000287527">
    <property type="component" value="Unassembled WGS sequence"/>
</dbReference>
<dbReference type="CDD" id="cd00761">
    <property type="entry name" value="Glyco_tranf_GTA_type"/>
    <property type="match status" value="1"/>
</dbReference>
<dbReference type="Gene3D" id="3.90.550.10">
    <property type="entry name" value="Spore Coat Polysaccharide Biosynthesis Protein SpsA, Chain A"/>
    <property type="match status" value="1"/>
</dbReference>
<dbReference type="PANTHER" id="PTHR43685:SF2">
    <property type="entry name" value="GLYCOSYLTRANSFERASE 2-LIKE DOMAIN-CONTAINING PROTEIN"/>
    <property type="match status" value="1"/>
</dbReference>
<evidence type="ECO:0000313" key="2">
    <source>
        <dbReference type="EMBL" id="RWX02394.1"/>
    </source>
</evidence>
<dbReference type="RefSeq" id="WP_128388666.1">
    <property type="nucleotide sequence ID" value="NZ_SBII01000002.1"/>
</dbReference>
<dbReference type="InterPro" id="IPR029044">
    <property type="entry name" value="Nucleotide-diphossugar_trans"/>
</dbReference>
<proteinExistence type="predicted"/>
<evidence type="ECO:0000259" key="1">
    <source>
        <dbReference type="Pfam" id="PF00535"/>
    </source>
</evidence>
<comment type="caution">
    <text evidence="2">The sequence shown here is derived from an EMBL/GenBank/DDBJ whole genome shotgun (WGS) entry which is preliminary data.</text>
</comment>
<dbReference type="InterPro" id="IPR001173">
    <property type="entry name" value="Glyco_trans_2-like"/>
</dbReference>
<accession>A0A3S4T311</accession>
<dbReference type="GO" id="GO:0016740">
    <property type="term" value="F:transferase activity"/>
    <property type="evidence" value="ECO:0007669"/>
    <property type="project" value="UniProtKB-KW"/>
</dbReference>
<dbReference type="EMBL" id="SBII01000002">
    <property type="protein sequence ID" value="RWX02394.1"/>
    <property type="molecule type" value="Genomic_DNA"/>
</dbReference>
<dbReference type="SUPFAM" id="SSF53448">
    <property type="entry name" value="Nucleotide-diphospho-sugar transferases"/>
    <property type="match status" value="1"/>
</dbReference>
<dbReference type="InterPro" id="IPR050834">
    <property type="entry name" value="Glycosyltransf_2"/>
</dbReference>
<dbReference type="Pfam" id="PF00535">
    <property type="entry name" value="Glycos_transf_2"/>
    <property type="match status" value="1"/>
</dbReference>
<keyword evidence="3" id="KW-1185">Reference proteome</keyword>
<name>A0A3S4T311_9FLAO</name>
<dbReference type="AlphaFoldDB" id="A0A3S4T311"/>
<sequence>MNSIVPKVSIIIPTYNRGNQLRICLKSLQEQSFKDFEVLVCDDGSTDNTFKIVEEFKDVLNLNYIKDVNFGGPAKPRNNGIKQAKGEIIAFLDSDDWWYPNKLEVSLPYLSDYDLVYHDLDIYSNIEKSNGVAKGRILSGNIAKDLILNGNGIINSSVLIKKNIVDLVGEITEDKNLIAVEDFDYWIRAAKVTDRFKYINQSLGAYWEGENISYSTKQIDRAKSLLDKYMSELSMDEQKAAVSLHHFNSARMYHTLGFYPEAKASYVKALHASNLSRILKATSGYLMCCFKIK</sequence>
<protein>
    <submittedName>
        <fullName evidence="2">Glycosyltransferase family 2 protein</fullName>
    </submittedName>
</protein>
<dbReference type="OrthoDB" id="597270at2"/>
<reference evidence="2 3" key="1">
    <citation type="submission" date="2019-01" db="EMBL/GenBank/DDBJ databases">
        <title>Flavobacterium sp. nov.,isolated from freshwater.</title>
        <authorList>
            <person name="Zhang R."/>
            <person name="Du Z.-J."/>
        </authorList>
    </citation>
    <scope>NUCLEOTIDE SEQUENCE [LARGE SCALE GENOMIC DNA]</scope>
    <source>
        <strain evidence="2 3">1E403</strain>
    </source>
</reference>
<feature type="domain" description="Glycosyltransferase 2-like" evidence="1">
    <location>
        <begin position="9"/>
        <end position="132"/>
    </location>
</feature>
<gene>
    <name evidence="2" type="ORF">EPI11_03995</name>
</gene>
<keyword evidence="2" id="KW-0808">Transferase</keyword>
<dbReference type="PANTHER" id="PTHR43685">
    <property type="entry name" value="GLYCOSYLTRANSFERASE"/>
    <property type="match status" value="1"/>
</dbReference>
<organism evidence="2 3">
    <name type="scientific">Flavobacterium cerinum</name>
    <dbReference type="NCBI Taxonomy" id="2502784"/>
    <lineage>
        <taxon>Bacteria</taxon>
        <taxon>Pseudomonadati</taxon>
        <taxon>Bacteroidota</taxon>
        <taxon>Flavobacteriia</taxon>
        <taxon>Flavobacteriales</taxon>
        <taxon>Flavobacteriaceae</taxon>
        <taxon>Flavobacterium</taxon>
    </lineage>
</organism>
<evidence type="ECO:0000313" key="3">
    <source>
        <dbReference type="Proteomes" id="UP000287527"/>
    </source>
</evidence>